<keyword evidence="9" id="KW-0812">Transmembrane</keyword>
<feature type="coiled-coil region" evidence="8">
    <location>
        <begin position="340"/>
        <end position="379"/>
    </location>
</feature>
<dbReference type="GO" id="GO:0000155">
    <property type="term" value="F:phosphorelay sensor kinase activity"/>
    <property type="evidence" value="ECO:0007669"/>
    <property type="project" value="InterPro"/>
</dbReference>
<evidence type="ECO:0000256" key="6">
    <source>
        <dbReference type="ARBA" id="ARBA00022777"/>
    </source>
</evidence>
<evidence type="ECO:0000313" key="12">
    <source>
        <dbReference type="EMBL" id="ANU76529.1"/>
    </source>
</evidence>
<dbReference type="OrthoDB" id="9809348at2"/>
<dbReference type="InterPro" id="IPR010559">
    <property type="entry name" value="Sig_transdc_His_kin_internal"/>
</dbReference>
<dbReference type="PROSITE" id="PS50109">
    <property type="entry name" value="HIS_KIN"/>
    <property type="match status" value="1"/>
</dbReference>
<gene>
    <name evidence="12" type="ORF">A4V09_12560</name>
</gene>
<evidence type="ECO:0000256" key="9">
    <source>
        <dbReference type="SAM" id="Phobius"/>
    </source>
</evidence>
<dbReference type="Gene3D" id="6.10.340.10">
    <property type="match status" value="1"/>
</dbReference>
<evidence type="ECO:0000259" key="11">
    <source>
        <dbReference type="PROSITE" id="PS50885"/>
    </source>
</evidence>
<dbReference type="InterPro" id="IPR005467">
    <property type="entry name" value="His_kinase_dom"/>
</dbReference>
<dbReference type="EC" id="2.7.13.3" evidence="3"/>
<comment type="subcellular location">
    <subcellularLocation>
        <location evidence="2">Membrane</location>
    </subcellularLocation>
</comment>
<evidence type="ECO:0000256" key="3">
    <source>
        <dbReference type="ARBA" id="ARBA00012438"/>
    </source>
</evidence>
<dbReference type="Pfam" id="PF06580">
    <property type="entry name" value="His_kinase"/>
    <property type="match status" value="1"/>
</dbReference>
<dbReference type="PROSITE" id="PS50885">
    <property type="entry name" value="HAMP"/>
    <property type="match status" value="1"/>
</dbReference>
<accession>A0A1C7IDF8</accession>
<evidence type="ECO:0000256" key="8">
    <source>
        <dbReference type="SAM" id="Coils"/>
    </source>
</evidence>
<dbReference type="SUPFAM" id="SSF55874">
    <property type="entry name" value="ATPase domain of HSP90 chaperone/DNA topoisomerase II/histidine kinase"/>
    <property type="match status" value="1"/>
</dbReference>
<comment type="catalytic activity">
    <reaction evidence="1">
        <text>ATP + protein L-histidine = ADP + protein N-phospho-L-histidine.</text>
        <dbReference type="EC" id="2.7.13.3"/>
    </reaction>
</comment>
<keyword evidence="5" id="KW-0808">Transferase</keyword>
<dbReference type="CDD" id="cd06225">
    <property type="entry name" value="HAMP"/>
    <property type="match status" value="1"/>
</dbReference>
<name>A0A1C7IDF8_9FIRM</name>
<dbReference type="PANTHER" id="PTHR34220">
    <property type="entry name" value="SENSOR HISTIDINE KINASE YPDA"/>
    <property type="match status" value="1"/>
</dbReference>
<dbReference type="SMART" id="SM00304">
    <property type="entry name" value="HAMP"/>
    <property type="match status" value="1"/>
</dbReference>
<feature type="transmembrane region" description="Helical" evidence="9">
    <location>
        <begin position="281"/>
        <end position="303"/>
    </location>
</feature>
<keyword evidence="9" id="KW-1133">Transmembrane helix</keyword>
<dbReference type="AlphaFoldDB" id="A0A1C7IDF8"/>
<sequence length="587" mass="66842">MFAYYLQVERSNMPMKKLSIRRQVAVLAGIIMVLLLVSYMITVLSAKQVIRQKTAEANRKLVEQVENSISVFNKDIGKIADSLFYSPTILDFLQTEDLGERIGEYSRVKNVCANTMSLQEGIVGIVLLGKNMEYYGDVGEYLRPEKLPGKFEGPVYSGKELSVVNKRQLYQIAFPIWDTQSRQKGKYLGVGIFTMQCKGLKPFLSNSLVTKNARMALLDQEGNVLAGEGVEESAKLDSSLFDNKKYQITKLKIPATGWTLLNVVPQNELLPEINTIQKYSVVAYLLTALFLAVFAVSISKGILEPVWKITQFAKKFPKEKDADRLSVDYENEMGDLANSLNQMLDEIEKQESHIRESQKRMYEMRLDKKQAEIISYRNQINPHFLYNTLECIGGMASYYQAPRIAEIAESLSYLYRYAVKGEPFVMVKDEIDYIMEYAKIIDYRFMGKIKICVDAERNTLCSDMIKMLLQPLVENAVFHGLERKVGDGQVDIRITMGDGDRIQVEVKDNGIGISPQELGSLMDSLEHSEKKWPASQPGRGIGMHNVYHRLHLFYNEKAEFSMKSKLDIGTVITMRFPARLEQEVKNV</sequence>
<dbReference type="KEGG" id="byl:A4V09_12560"/>
<dbReference type="PANTHER" id="PTHR34220:SF7">
    <property type="entry name" value="SENSOR HISTIDINE KINASE YPDA"/>
    <property type="match status" value="1"/>
</dbReference>
<dbReference type="InterPro" id="IPR036890">
    <property type="entry name" value="HATPase_C_sf"/>
</dbReference>
<evidence type="ECO:0000256" key="4">
    <source>
        <dbReference type="ARBA" id="ARBA00022553"/>
    </source>
</evidence>
<keyword evidence="9" id="KW-0472">Membrane</keyword>
<evidence type="ECO:0000256" key="5">
    <source>
        <dbReference type="ARBA" id="ARBA00022679"/>
    </source>
</evidence>
<evidence type="ECO:0000256" key="7">
    <source>
        <dbReference type="ARBA" id="ARBA00023012"/>
    </source>
</evidence>
<feature type="domain" description="Histidine kinase" evidence="10">
    <location>
        <begin position="465"/>
        <end position="580"/>
    </location>
</feature>
<dbReference type="EMBL" id="CP015405">
    <property type="protein sequence ID" value="ANU76529.1"/>
    <property type="molecule type" value="Genomic_DNA"/>
</dbReference>
<organism evidence="12 13">
    <name type="scientific">Blautia pseudococcoides</name>
    <dbReference type="NCBI Taxonomy" id="1796616"/>
    <lineage>
        <taxon>Bacteria</taxon>
        <taxon>Bacillati</taxon>
        <taxon>Bacillota</taxon>
        <taxon>Clostridia</taxon>
        <taxon>Lachnospirales</taxon>
        <taxon>Lachnospiraceae</taxon>
        <taxon>Blautia</taxon>
    </lineage>
</organism>
<feature type="domain" description="HAMP" evidence="11">
    <location>
        <begin position="300"/>
        <end position="352"/>
    </location>
</feature>
<dbReference type="Pfam" id="PF02518">
    <property type="entry name" value="HATPase_c"/>
    <property type="match status" value="1"/>
</dbReference>
<keyword evidence="6 12" id="KW-0418">Kinase</keyword>
<protein>
    <recommendedName>
        <fullName evidence="3">histidine kinase</fullName>
        <ecNumber evidence="3">2.7.13.3</ecNumber>
    </recommendedName>
</protein>
<keyword evidence="4" id="KW-0597">Phosphoprotein</keyword>
<evidence type="ECO:0000256" key="1">
    <source>
        <dbReference type="ARBA" id="ARBA00000085"/>
    </source>
</evidence>
<evidence type="ECO:0000256" key="2">
    <source>
        <dbReference type="ARBA" id="ARBA00004370"/>
    </source>
</evidence>
<reference evidence="12" key="1">
    <citation type="submission" date="2017-04" db="EMBL/GenBank/DDBJ databases">
        <title>Complete Genome Sequences of Twelve Strains of a Stable Defined Moderately Diverse Mouse Microbiota 2 (sDMDMm2).</title>
        <authorList>
            <person name="Uchimura Y."/>
            <person name="Wyss M."/>
            <person name="Brugiroux S."/>
            <person name="Limenitakis J.P."/>
            <person name="Stecher B."/>
            <person name="McCoy K.D."/>
            <person name="Macpherson A.J."/>
        </authorList>
    </citation>
    <scope>NUCLEOTIDE SEQUENCE</scope>
    <source>
        <strain evidence="12">YL58</strain>
    </source>
</reference>
<keyword evidence="8" id="KW-0175">Coiled coil</keyword>
<evidence type="ECO:0000259" key="10">
    <source>
        <dbReference type="PROSITE" id="PS50109"/>
    </source>
</evidence>
<keyword evidence="7" id="KW-0902">Two-component regulatory system</keyword>
<dbReference type="Gene3D" id="3.30.565.10">
    <property type="entry name" value="Histidine kinase-like ATPase, C-terminal domain"/>
    <property type="match status" value="1"/>
</dbReference>
<dbReference type="InterPro" id="IPR050640">
    <property type="entry name" value="Bact_2-comp_sensor_kinase"/>
</dbReference>
<keyword evidence="13" id="KW-1185">Reference proteome</keyword>
<dbReference type="GO" id="GO:0016020">
    <property type="term" value="C:membrane"/>
    <property type="evidence" value="ECO:0007669"/>
    <property type="project" value="UniProtKB-SubCell"/>
</dbReference>
<dbReference type="SUPFAM" id="SSF158472">
    <property type="entry name" value="HAMP domain-like"/>
    <property type="match status" value="1"/>
</dbReference>
<dbReference type="InterPro" id="IPR003660">
    <property type="entry name" value="HAMP_dom"/>
</dbReference>
<evidence type="ECO:0000313" key="13">
    <source>
        <dbReference type="Proteomes" id="UP000092574"/>
    </source>
</evidence>
<dbReference type="SMART" id="SM00387">
    <property type="entry name" value="HATPase_c"/>
    <property type="match status" value="1"/>
</dbReference>
<dbReference type="Proteomes" id="UP000092574">
    <property type="component" value="Chromosome"/>
</dbReference>
<proteinExistence type="predicted"/>
<dbReference type="STRING" id="1796616.A4V09_12560"/>
<dbReference type="InterPro" id="IPR003594">
    <property type="entry name" value="HATPase_dom"/>
</dbReference>